<keyword evidence="3" id="KW-1185">Reference proteome</keyword>
<feature type="compositionally biased region" description="Polar residues" evidence="1">
    <location>
        <begin position="951"/>
        <end position="962"/>
    </location>
</feature>
<dbReference type="Proteomes" id="UP000284706">
    <property type="component" value="Unassembled WGS sequence"/>
</dbReference>
<sequence length="1226" mass="137289">MVGIVSDRYIDPATFQGEPFGRIVWNADAAQAGDLLSIINGANRMSIMLARARKKRMHLGALKEAMVAAQGHDLQTLREEHDTTLEEIRMLSSWGVVIYSRGASSSLFFFRRRPTHPTEILEASEHAFVVFYRLASNKAAFLEKDEEPDDLGLVLRYIACHPAQERRDVIRDIARRGFIDPERKLPSRLAPALHHVEFFLSLTDLHRYSSSWEREWLSLTRIHSQTPALLTVSPAHDLSVDVKQLTNLLQFMKPLMDQAVMVLDFLSSSFDPTDLDLEEVRERLLDSPPKPLEGFFDHPILAHFLQAYRQYLYPHRSAYGVRETQEASVQAYSAAYELYVASIKQYASTWVQSCLRLESETSDGFIQGLQFFERRLDLVLDEGLFNSVRFGLQFPSTFSPLPNEFFMIDIVDGLCRVHEGLNQALCWIEPFYGARLKARTDLTPYGLLKARMRQLVPEEDPLLLLHEILSHLFSSRMPTLAELALLNPLPVKQYSRKSNQKATPQSAALFEAIKDALECWTDHNTDRSSRFILPDPVDLPEEVQTALDEVSDEHNFPLHGVMASTAFPWLATVRRQKKCNVKPLASWLVFVSTREKSTESYRGSPHYWPFRHGLRDLIRERAPRFAWWTDPEAAPVPPLPLLSQNVFTVWERTNVKSAAYAIKKGTQALIDRLSVDLLEIDAGAIVTPTGDVYLHPTVYSAAMNLFKASVPLPLPCHDSSPPLKQMMLASHRRQTTYVSPHFDRLAELEDADVQAICGAYSIPEALSAAPPEALAVSYQPLSKDQLERLDALGQGSLPLQLRQDARLVKAAQALKRDVRMLDVNVNPKEEEGLTSSTGRFASVDSLLVGSPEPVTQQGALESDPDDFERRTEQSAALSPTQRWRILSSPHAVGGSPRDLATESQGHVPFGSSPSAGQPFASGRRLSSRPAESRESSPFYWTASPAPLCATQRPNAHGSSPTPSRRPRDTDDSPPSIPVGAHPVFVSNRFDTPWPSVYRVDAHALVAASDQRPIYILLMDLSKKDMATLNSYGATRRAPKDETALRAQGYLVLRAVDDPIVIIRDMYGSGRDEDDTLTSWCLPKRLRSDQDLARLRAVRNKVLGPEELLNDRTAFQRHPRSVPLEKSPNCYPLGITYQVPRSMSAPTQSDKLDSLSLDEDAQTRLDLCACAAKASIEGIPRGPPGLMEYLEVQAELTNQPRTGHDDNVVHPTMQLNIAEAQPPDSDD</sequence>
<dbReference type="EMBL" id="NHYE01004538">
    <property type="protein sequence ID" value="PPQ84044.1"/>
    <property type="molecule type" value="Genomic_DNA"/>
</dbReference>
<accession>A0A409WZT6</accession>
<dbReference type="OrthoDB" id="3061143at2759"/>
<evidence type="ECO:0000313" key="2">
    <source>
        <dbReference type="EMBL" id="PPQ84044.1"/>
    </source>
</evidence>
<name>A0A409WZT6_9AGAR</name>
<organism evidence="2 3">
    <name type="scientific">Gymnopilus dilepis</name>
    <dbReference type="NCBI Taxonomy" id="231916"/>
    <lineage>
        <taxon>Eukaryota</taxon>
        <taxon>Fungi</taxon>
        <taxon>Dikarya</taxon>
        <taxon>Basidiomycota</taxon>
        <taxon>Agaricomycotina</taxon>
        <taxon>Agaricomycetes</taxon>
        <taxon>Agaricomycetidae</taxon>
        <taxon>Agaricales</taxon>
        <taxon>Agaricineae</taxon>
        <taxon>Hymenogastraceae</taxon>
        <taxon>Gymnopilus</taxon>
    </lineage>
</organism>
<dbReference type="AlphaFoldDB" id="A0A409WZT6"/>
<reference evidence="2 3" key="1">
    <citation type="journal article" date="2018" name="Evol. Lett.">
        <title>Horizontal gene cluster transfer increased hallucinogenic mushroom diversity.</title>
        <authorList>
            <person name="Reynolds H.T."/>
            <person name="Vijayakumar V."/>
            <person name="Gluck-Thaler E."/>
            <person name="Korotkin H.B."/>
            <person name="Matheny P.B."/>
            <person name="Slot J.C."/>
        </authorList>
    </citation>
    <scope>NUCLEOTIDE SEQUENCE [LARGE SCALE GENOMIC DNA]</scope>
    <source>
        <strain evidence="2 3">SRW20</strain>
    </source>
</reference>
<protein>
    <submittedName>
        <fullName evidence="2">Uncharacterized protein</fullName>
    </submittedName>
</protein>
<feature type="region of interest" description="Disordered" evidence="1">
    <location>
        <begin position="850"/>
        <end position="981"/>
    </location>
</feature>
<proteinExistence type="predicted"/>
<evidence type="ECO:0000256" key="1">
    <source>
        <dbReference type="SAM" id="MobiDB-lite"/>
    </source>
</evidence>
<evidence type="ECO:0000313" key="3">
    <source>
        <dbReference type="Proteomes" id="UP000284706"/>
    </source>
</evidence>
<dbReference type="InParanoid" id="A0A409WZT6"/>
<gene>
    <name evidence="2" type="ORF">CVT26_011428</name>
</gene>
<comment type="caution">
    <text evidence="2">The sequence shown here is derived from an EMBL/GenBank/DDBJ whole genome shotgun (WGS) entry which is preliminary data.</text>
</comment>
<feature type="non-terminal residue" evidence="2">
    <location>
        <position position="1226"/>
    </location>
</feature>